<evidence type="ECO:0000256" key="1">
    <source>
        <dbReference type="SAM" id="MobiDB-lite"/>
    </source>
</evidence>
<reference evidence="3" key="1">
    <citation type="submission" date="2016-10" db="EMBL/GenBank/DDBJ databases">
        <authorList>
            <person name="Varghese N."/>
            <person name="Submissions S."/>
        </authorList>
    </citation>
    <scope>NUCLEOTIDE SEQUENCE [LARGE SCALE GENOMIC DNA]</scope>
    <source>
        <strain evidence="3">DSM 22017</strain>
    </source>
</reference>
<dbReference type="Proteomes" id="UP000198742">
    <property type="component" value="Unassembled WGS sequence"/>
</dbReference>
<proteinExistence type="predicted"/>
<dbReference type="InterPro" id="IPR011010">
    <property type="entry name" value="DNA_brk_join_enz"/>
</dbReference>
<dbReference type="SUPFAM" id="SSF56349">
    <property type="entry name" value="DNA breaking-rejoining enzymes"/>
    <property type="match status" value="1"/>
</dbReference>
<sequence>MAKNPKRTKRPSKAAVARLREEVETRPKNDELPAEVLAVIEAYVPARVSDTTMEKVRPFLVDAITASSLHGKESVRKHCNHITQLACFALKRGLPLEVTALLTTAFIDEYVRVEMAEETEHNRAERRRRLLALARSANPGPGVPPKLTPIGHSSVKPCYSPAELAVITRAARVQPTAARQRDLAIVVALSGGAGLDSVDMRDLLTDNIEDLGEAGIRIHVQRPRPRVVVLRRPFESLLRDALKGKPAGKLLIGRKQDRRNTAARATERAALHNVPHIEPARLRATWIADLMTDSIPLAVILQAAGLKSARTLAELQPHLGPWLAHKGLTEAPSAGMRGEQR</sequence>
<dbReference type="STRING" id="402596.SAMN04489844_0252"/>
<feature type="region of interest" description="Disordered" evidence="1">
    <location>
        <begin position="1"/>
        <end position="22"/>
    </location>
</feature>
<accession>A0A1H4JS37</accession>
<gene>
    <name evidence="2" type="ORF">SAMN04489844_0252</name>
</gene>
<evidence type="ECO:0000313" key="3">
    <source>
        <dbReference type="Proteomes" id="UP000198742"/>
    </source>
</evidence>
<keyword evidence="3" id="KW-1185">Reference proteome</keyword>
<organism evidence="2 3">
    <name type="scientific">Nocardioides exalbidus</name>
    <dbReference type="NCBI Taxonomy" id="402596"/>
    <lineage>
        <taxon>Bacteria</taxon>
        <taxon>Bacillati</taxon>
        <taxon>Actinomycetota</taxon>
        <taxon>Actinomycetes</taxon>
        <taxon>Propionibacteriales</taxon>
        <taxon>Nocardioidaceae</taxon>
        <taxon>Nocardioides</taxon>
    </lineage>
</organism>
<evidence type="ECO:0000313" key="2">
    <source>
        <dbReference type="EMBL" id="SEB48548.1"/>
    </source>
</evidence>
<dbReference type="RefSeq" id="WP_090967494.1">
    <property type="nucleotide sequence ID" value="NZ_FNRT01000002.1"/>
</dbReference>
<dbReference type="EMBL" id="FNRT01000002">
    <property type="protein sequence ID" value="SEB48548.1"/>
    <property type="molecule type" value="Genomic_DNA"/>
</dbReference>
<dbReference type="AlphaFoldDB" id="A0A1H4JS37"/>
<evidence type="ECO:0008006" key="4">
    <source>
        <dbReference type="Google" id="ProtNLM"/>
    </source>
</evidence>
<dbReference type="GO" id="GO:0003677">
    <property type="term" value="F:DNA binding"/>
    <property type="evidence" value="ECO:0007669"/>
    <property type="project" value="InterPro"/>
</dbReference>
<feature type="compositionally biased region" description="Basic residues" evidence="1">
    <location>
        <begin position="1"/>
        <end position="12"/>
    </location>
</feature>
<name>A0A1H4JS37_9ACTN</name>
<protein>
    <recommendedName>
        <fullName evidence="4">Phage integrase family protein</fullName>
    </recommendedName>
</protein>
<dbReference type="OrthoDB" id="3764067at2"/>